<protein>
    <submittedName>
        <fullName evidence="4">Tetratricopeptide repeat protein</fullName>
    </submittedName>
</protein>
<gene>
    <name evidence="4" type="ORF">G7B40_004295</name>
</gene>
<dbReference type="SMART" id="SM00028">
    <property type="entry name" value="TPR"/>
    <property type="match status" value="8"/>
</dbReference>
<dbReference type="Proteomes" id="UP000667802">
    <property type="component" value="Unassembled WGS sequence"/>
</dbReference>
<feature type="repeat" description="TPR" evidence="3">
    <location>
        <begin position="439"/>
        <end position="472"/>
    </location>
</feature>
<accession>A0AAP5M8Y8</accession>
<dbReference type="PROSITE" id="PS50005">
    <property type="entry name" value="TPR"/>
    <property type="match status" value="8"/>
</dbReference>
<evidence type="ECO:0000313" key="4">
    <source>
        <dbReference type="EMBL" id="MDR9893794.1"/>
    </source>
</evidence>
<dbReference type="PANTHER" id="PTHR44858:SF1">
    <property type="entry name" value="UDP-N-ACETYLGLUCOSAMINE--PEPTIDE N-ACETYLGLUCOSAMINYLTRANSFERASE SPINDLY-RELATED"/>
    <property type="match status" value="1"/>
</dbReference>
<feature type="repeat" description="TPR" evidence="3">
    <location>
        <begin position="405"/>
        <end position="438"/>
    </location>
</feature>
<sequence length="567" mass="65160">MDWITLLRSLQSDFTKRLTSGYLLHCETEGQYSELTVISGERLKALREFCWQMAEKYKRTSPVRDVFINNLKGKLGEEVVKERLADLITEVDYERRFGGDGKIDFTLTYDSSVGISVKSRYGSTDKVRWSINSEEVEKNTVVACILIQEEVSEAQPEYHLFFAGFLPTQMIKLRTGHIAFGIDQLLYGGGLRCYLEQLQSPGEDNSYRQKPPIYQYNLRQEPIYKPPKNQVIKPGFSPPQEDNSYRYQNADLNLLYIKLGDECFDKGQYEAAITTYNEALQVKPKDATTYYKRGDARYHIRDYEGAIADFLEAIAINPHYGKAYNKSGNARYQLGDYEGAIEDYTQAIKINPNDALAYRNRADARFHIRDNQGAIEDYTQAIKINPYLLEDKHELNQVIPIYQNNNADDKNGNVLSEIEQYKRAIEVFTQVIEISPNDADAYKNRGNARSDLGDYEGAIEDYTQAIKINPNNADAYYNRGNALSDLEDYQKAIEDYTQAIKINPNDADAYYERGNARCEVGDKQGAIEDFYKATELYRKDGKLVEHKNVREKILDLELEESLDILNF</sequence>
<evidence type="ECO:0000256" key="1">
    <source>
        <dbReference type="ARBA" id="ARBA00022737"/>
    </source>
</evidence>
<reference evidence="5" key="1">
    <citation type="journal article" date="2021" name="Science">
        <title>Hunting the eagle killer: A cyanobacterial neurotoxin causes vacuolar myelinopathy.</title>
        <authorList>
            <person name="Breinlinger S."/>
            <person name="Phillips T.J."/>
            <person name="Haram B.N."/>
            <person name="Mares J."/>
            <person name="Martinez Yerena J.A."/>
            <person name="Hrouzek P."/>
            <person name="Sobotka R."/>
            <person name="Henderson W.M."/>
            <person name="Schmieder P."/>
            <person name="Williams S.M."/>
            <person name="Lauderdale J.D."/>
            <person name="Wilde H.D."/>
            <person name="Gerrin W."/>
            <person name="Kust A."/>
            <person name="Washington J.W."/>
            <person name="Wagner C."/>
            <person name="Geier B."/>
            <person name="Liebeke M."/>
            <person name="Enke H."/>
            <person name="Niedermeyer T.H.J."/>
            <person name="Wilde S.B."/>
        </authorList>
    </citation>
    <scope>NUCLEOTIDE SEQUENCE [LARGE SCALE GENOMIC DNA]</scope>
    <source>
        <strain evidence="5">Thurmond2011</strain>
    </source>
</reference>
<proteinExistence type="predicted"/>
<dbReference type="Pfam" id="PF13431">
    <property type="entry name" value="TPR_17"/>
    <property type="match status" value="1"/>
</dbReference>
<feature type="repeat" description="TPR" evidence="3">
    <location>
        <begin position="507"/>
        <end position="540"/>
    </location>
</feature>
<organism evidence="4 5">
    <name type="scientific">Aetokthonos hydrillicola Thurmond2011</name>
    <dbReference type="NCBI Taxonomy" id="2712845"/>
    <lineage>
        <taxon>Bacteria</taxon>
        <taxon>Bacillati</taxon>
        <taxon>Cyanobacteriota</taxon>
        <taxon>Cyanophyceae</taxon>
        <taxon>Nostocales</taxon>
        <taxon>Hapalosiphonaceae</taxon>
        <taxon>Aetokthonos</taxon>
    </lineage>
</organism>
<dbReference type="PANTHER" id="PTHR44858">
    <property type="entry name" value="TETRATRICOPEPTIDE REPEAT PROTEIN 6"/>
    <property type="match status" value="1"/>
</dbReference>
<comment type="caution">
    <text evidence="4">The sequence shown here is derived from an EMBL/GenBank/DDBJ whole genome shotgun (WGS) entry which is preliminary data.</text>
</comment>
<dbReference type="InterPro" id="IPR019734">
    <property type="entry name" value="TPR_rpt"/>
</dbReference>
<feature type="repeat" description="TPR" evidence="3">
    <location>
        <begin position="321"/>
        <end position="354"/>
    </location>
</feature>
<dbReference type="PROSITE" id="PS50293">
    <property type="entry name" value="TPR_REGION"/>
    <property type="match status" value="3"/>
</dbReference>
<feature type="repeat" description="TPR" evidence="3">
    <location>
        <begin position="473"/>
        <end position="506"/>
    </location>
</feature>
<evidence type="ECO:0000256" key="3">
    <source>
        <dbReference type="PROSITE-ProRule" id="PRU00339"/>
    </source>
</evidence>
<keyword evidence="2 3" id="KW-0802">TPR repeat</keyword>
<dbReference type="GO" id="GO:0046813">
    <property type="term" value="P:receptor-mediated virion attachment to host cell"/>
    <property type="evidence" value="ECO:0007669"/>
    <property type="project" value="TreeGrafter"/>
</dbReference>
<feature type="repeat" description="TPR" evidence="3">
    <location>
        <begin position="287"/>
        <end position="320"/>
    </location>
</feature>
<feature type="repeat" description="TPR" evidence="3">
    <location>
        <begin position="355"/>
        <end position="388"/>
    </location>
</feature>
<keyword evidence="5" id="KW-1185">Reference proteome</keyword>
<dbReference type="Gene3D" id="1.25.40.10">
    <property type="entry name" value="Tetratricopeptide repeat domain"/>
    <property type="match status" value="4"/>
</dbReference>
<dbReference type="RefSeq" id="WP_208338217.1">
    <property type="nucleotide sequence ID" value="NZ_CAWQFN010000041.1"/>
</dbReference>
<dbReference type="EMBL" id="JAALHA020000001">
    <property type="protein sequence ID" value="MDR9893794.1"/>
    <property type="molecule type" value="Genomic_DNA"/>
</dbReference>
<keyword evidence="1" id="KW-0677">Repeat</keyword>
<feature type="repeat" description="TPR" evidence="3">
    <location>
        <begin position="253"/>
        <end position="286"/>
    </location>
</feature>
<dbReference type="SUPFAM" id="SSF48452">
    <property type="entry name" value="TPR-like"/>
    <property type="match status" value="2"/>
</dbReference>
<dbReference type="InterPro" id="IPR011990">
    <property type="entry name" value="TPR-like_helical_dom_sf"/>
</dbReference>
<dbReference type="InterPro" id="IPR050498">
    <property type="entry name" value="Ycf3"/>
</dbReference>
<evidence type="ECO:0000313" key="5">
    <source>
        <dbReference type="Proteomes" id="UP000667802"/>
    </source>
</evidence>
<dbReference type="AlphaFoldDB" id="A0AAP5M8Y8"/>
<dbReference type="GO" id="GO:0009279">
    <property type="term" value="C:cell outer membrane"/>
    <property type="evidence" value="ECO:0007669"/>
    <property type="project" value="TreeGrafter"/>
</dbReference>
<dbReference type="Pfam" id="PF13181">
    <property type="entry name" value="TPR_8"/>
    <property type="match status" value="1"/>
</dbReference>
<dbReference type="Pfam" id="PF13414">
    <property type="entry name" value="TPR_11"/>
    <property type="match status" value="3"/>
</dbReference>
<evidence type="ECO:0000256" key="2">
    <source>
        <dbReference type="ARBA" id="ARBA00022803"/>
    </source>
</evidence>
<name>A0AAP5M8Y8_9CYAN</name>